<dbReference type="InterPro" id="IPR025660">
    <property type="entry name" value="Pept_his_AS"/>
</dbReference>
<proteinExistence type="inferred from homology"/>
<dbReference type="SMART" id="SM00848">
    <property type="entry name" value="Inhibitor_I29"/>
    <property type="match status" value="1"/>
</dbReference>
<dbReference type="EMBL" id="KV017452">
    <property type="protein sequence ID" value="KZV18481.1"/>
    <property type="molecule type" value="Genomic_DNA"/>
</dbReference>
<keyword evidence="3" id="KW-0732">Signal</keyword>
<evidence type="ECO:0000259" key="7">
    <source>
        <dbReference type="SMART" id="SM00645"/>
    </source>
</evidence>
<dbReference type="SMART" id="SM00645">
    <property type="entry name" value="Pept_C1"/>
    <property type="match status" value="1"/>
</dbReference>
<evidence type="ECO:0000313" key="9">
    <source>
        <dbReference type="EMBL" id="KZV18481.1"/>
    </source>
</evidence>
<dbReference type="InterPro" id="IPR038765">
    <property type="entry name" value="Papain-like_cys_pep_sf"/>
</dbReference>
<dbReference type="OrthoDB" id="10253408at2759"/>
<evidence type="ECO:0000259" key="8">
    <source>
        <dbReference type="SMART" id="SM00848"/>
    </source>
</evidence>
<keyword evidence="4" id="KW-0378">Hydrolase</keyword>
<gene>
    <name evidence="9" type="ORF">F511_20123</name>
</gene>
<dbReference type="InterPro" id="IPR000668">
    <property type="entry name" value="Peptidase_C1A_C"/>
</dbReference>
<dbReference type="FunFam" id="3.90.70.10:FF:000023">
    <property type="entry name" value="Senescence-specific cysteine protease SAG39"/>
    <property type="match status" value="1"/>
</dbReference>
<protein>
    <recommendedName>
        <fullName evidence="11">Senescence-specific cysteine protease SAG39-like</fullName>
    </recommendedName>
</protein>
<dbReference type="PROSITE" id="PS00640">
    <property type="entry name" value="THIOL_PROTEASE_ASN"/>
    <property type="match status" value="1"/>
</dbReference>
<evidence type="ECO:0000256" key="6">
    <source>
        <dbReference type="ARBA" id="ARBA00023157"/>
    </source>
</evidence>
<dbReference type="Pfam" id="PF00112">
    <property type="entry name" value="Peptidase_C1"/>
    <property type="match status" value="1"/>
</dbReference>
<reference evidence="9 10" key="1">
    <citation type="journal article" date="2015" name="Proc. Natl. Acad. Sci. U.S.A.">
        <title>The resurrection genome of Boea hygrometrica: A blueprint for survival of dehydration.</title>
        <authorList>
            <person name="Xiao L."/>
            <person name="Yang G."/>
            <person name="Zhang L."/>
            <person name="Yang X."/>
            <person name="Zhao S."/>
            <person name="Ji Z."/>
            <person name="Zhou Q."/>
            <person name="Hu M."/>
            <person name="Wang Y."/>
            <person name="Chen M."/>
            <person name="Xu Y."/>
            <person name="Jin H."/>
            <person name="Xiao X."/>
            <person name="Hu G."/>
            <person name="Bao F."/>
            <person name="Hu Y."/>
            <person name="Wan P."/>
            <person name="Li L."/>
            <person name="Deng X."/>
            <person name="Kuang T."/>
            <person name="Xiang C."/>
            <person name="Zhu J.K."/>
            <person name="Oliver M.J."/>
            <person name="He Y."/>
        </authorList>
    </citation>
    <scope>NUCLEOTIDE SEQUENCE [LARGE SCALE GENOMIC DNA]</scope>
    <source>
        <strain evidence="10">cv. XS01</strain>
    </source>
</reference>
<accession>A0A2Z7AA27</accession>
<dbReference type="Pfam" id="PF08246">
    <property type="entry name" value="Inhibitor_I29"/>
    <property type="match status" value="1"/>
</dbReference>
<keyword evidence="6" id="KW-1015">Disulfide bond</keyword>
<dbReference type="CDD" id="cd02248">
    <property type="entry name" value="Peptidase_C1A"/>
    <property type="match status" value="1"/>
</dbReference>
<dbReference type="GO" id="GO:0006508">
    <property type="term" value="P:proteolysis"/>
    <property type="evidence" value="ECO:0007669"/>
    <property type="project" value="UniProtKB-KW"/>
</dbReference>
<dbReference type="InterPro" id="IPR013128">
    <property type="entry name" value="Peptidase_C1A"/>
</dbReference>
<evidence type="ECO:0000256" key="1">
    <source>
        <dbReference type="ARBA" id="ARBA00008455"/>
    </source>
</evidence>
<dbReference type="Proteomes" id="UP000250235">
    <property type="component" value="Unassembled WGS sequence"/>
</dbReference>
<dbReference type="InterPro" id="IPR013201">
    <property type="entry name" value="Prot_inhib_I29"/>
</dbReference>
<evidence type="ECO:0000256" key="3">
    <source>
        <dbReference type="ARBA" id="ARBA00022729"/>
    </source>
</evidence>
<organism evidence="9 10">
    <name type="scientific">Dorcoceras hygrometricum</name>
    <dbReference type="NCBI Taxonomy" id="472368"/>
    <lineage>
        <taxon>Eukaryota</taxon>
        <taxon>Viridiplantae</taxon>
        <taxon>Streptophyta</taxon>
        <taxon>Embryophyta</taxon>
        <taxon>Tracheophyta</taxon>
        <taxon>Spermatophyta</taxon>
        <taxon>Magnoliopsida</taxon>
        <taxon>eudicotyledons</taxon>
        <taxon>Gunneridae</taxon>
        <taxon>Pentapetalae</taxon>
        <taxon>asterids</taxon>
        <taxon>lamiids</taxon>
        <taxon>Lamiales</taxon>
        <taxon>Gesneriaceae</taxon>
        <taxon>Didymocarpoideae</taxon>
        <taxon>Trichosporeae</taxon>
        <taxon>Loxocarpinae</taxon>
        <taxon>Dorcoceras</taxon>
    </lineage>
</organism>
<keyword evidence="10" id="KW-1185">Reference proteome</keyword>
<evidence type="ECO:0000256" key="4">
    <source>
        <dbReference type="ARBA" id="ARBA00022801"/>
    </source>
</evidence>
<dbReference type="PRINTS" id="PR00705">
    <property type="entry name" value="PAPAIN"/>
</dbReference>
<feature type="domain" description="Peptidase C1A papain C-terminal" evidence="7">
    <location>
        <begin position="105"/>
        <end position="322"/>
    </location>
</feature>
<keyword evidence="2" id="KW-0645">Protease</keyword>
<dbReference type="SUPFAM" id="SSF54001">
    <property type="entry name" value="Cysteine proteinases"/>
    <property type="match status" value="1"/>
</dbReference>
<dbReference type="PANTHER" id="PTHR12411">
    <property type="entry name" value="CYSTEINE PROTEASE FAMILY C1-RELATED"/>
    <property type="match status" value="1"/>
</dbReference>
<evidence type="ECO:0000256" key="2">
    <source>
        <dbReference type="ARBA" id="ARBA00022670"/>
    </source>
</evidence>
<dbReference type="InterPro" id="IPR000169">
    <property type="entry name" value="Pept_cys_AS"/>
</dbReference>
<dbReference type="PROSITE" id="PS00139">
    <property type="entry name" value="THIOL_PROTEASE_CYS"/>
    <property type="match status" value="1"/>
</dbReference>
<keyword evidence="5" id="KW-0788">Thiol protease</keyword>
<name>A0A2Z7AA27_9LAMI</name>
<feature type="domain" description="Cathepsin propeptide inhibitor" evidence="8">
    <location>
        <begin position="21"/>
        <end position="78"/>
    </location>
</feature>
<dbReference type="AlphaFoldDB" id="A0A2Z7AA27"/>
<sequence length="323" mass="35706">MCSSLATARSGLYRTKMAARHERWMRKYGRVYKDKADKAKRFKVFKKNVEFIEHSNSQGTRTYKLGINEFADLENHEFRSTRNGYKKFPHKKSFTSFRYEGVKDVPESIDWREKGAVTGVKDQGQCGSCWAFSTVAAMEGVNQISTSKLISLSEQELMDCDRTNDNQGCEGGLMEAAFKFIVKNKGLTTESDYPYKGTDGTCNSQKEASSAVKITGYEDVPADDESALLKAVANQPVSVSIDASGAFFQFYSGGLISGDCGTNLDHGVTAVGYGKTENGTKYWLVKNSWGADWGEAGYLRVERGVEAKQGMCGIAMQACYPTT</sequence>
<evidence type="ECO:0008006" key="11">
    <source>
        <dbReference type="Google" id="ProtNLM"/>
    </source>
</evidence>
<dbReference type="GO" id="GO:0008234">
    <property type="term" value="F:cysteine-type peptidase activity"/>
    <property type="evidence" value="ECO:0007669"/>
    <property type="project" value="UniProtKB-KW"/>
</dbReference>
<dbReference type="Gene3D" id="3.90.70.10">
    <property type="entry name" value="Cysteine proteinases"/>
    <property type="match status" value="1"/>
</dbReference>
<dbReference type="PROSITE" id="PS00639">
    <property type="entry name" value="THIOL_PROTEASE_HIS"/>
    <property type="match status" value="1"/>
</dbReference>
<dbReference type="InterPro" id="IPR039417">
    <property type="entry name" value="Peptidase_C1A_papain-like"/>
</dbReference>
<dbReference type="InterPro" id="IPR025661">
    <property type="entry name" value="Pept_asp_AS"/>
</dbReference>
<comment type="similarity">
    <text evidence="1">Belongs to the peptidase C1 family.</text>
</comment>
<evidence type="ECO:0000256" key="5">
    <source>
        <dbReference type="ARBA" id="ARBA00022807"/>
    </source>
</evidence>
<evidence type="ECO:0000313" key="10">
    <source>
        <dbReference type="Proteomes" id="UP000250235"/>
    </source>
</evidence>